<feature type="binding site" evidence="6">
    <location>
        <position position="127"/>
    </location>
    <ligand>
        <name>NAD(+)</name>
        <dbReference type="ChEBI" id="CHEBI:57540"/>
    </ligand>
</feature>
<feature type="domain" description="Aspartate/homoserine dehydrogenase NAD-binding" evidence="8">
    <location>
        <begin position="16"/>
        <end position="124"/>
    </location>
</feature>
<evidence type="ECO:0000256" key="1">
    <source>
        <dbReference type="ARBA" id="ARBA00008331"/>
    </source>
</evidence>
<dbReference type="UniPathway" id="UPA00253">
    <property type="reaction ID" value="UER00456"/>
</dbReference>
<dbReference type="NCBIfam" id="NF009825">
    <property type="entry name" value="PRK13302.1"/>
    <property type="match status" value="1"/>
</dbReference>
<evidence type="ECO:0000259" key="7">
    <source>
        <dbReference type="Pfam" id="PF01958"/>
    </source>
</evidence>
<dbReference type="Pfam" id="PF03447">
    <property type="entry name" value="NAD_binding_3"/>
    <property type="match status" value="1"/>
</dbReference>
<name>A0A2T8HZJ3_9RHOB</name>
<evidence type="ECO:0000256" key="4">
    <source>
        <dbReference type="ARBA" id="ARBA00023002"/>
    </source>
</evidence>
<dbReference type="GO" id="GO:0009435">
    <property type="term" value="P:NAD+ biosynthetic process"/>
    <property type="evidence" value="ECO:0007669"/>
    <property type="project" value="UniProtKB-UniRule"/>
</dbReference>
<feature type="active site" evidence="6">
    <location>
        <position position="225"/>
    </location>
</feature>
<evidence type="ECO:0000313" key="10">
    <source>
        <dbReference type="Proteomes" id="UP000245911"/>
    </source>
</evidence>
<gene>
    <name evidence="6" type="primary">nadX</name>
    <name evidence="9" type="ORF">DDE20_04305</name>
</gene>
<dbReference type="PANTHER" id="PTHR31873">
    <property type="entry name" value="L-ASPARTATE DEHYDROGENASE-RELATED"/>
    <property type="match status" value="1"/>
</dbReference>
<comment type="catalytic activity">
    <reaction evidence="6">
        <text>L-aspartate + NAD(+) + H2O = oxaloacetate + NH4(+) + NADH + H(+)</text>
        <dbReference type="Rhea" id="RHEA:11788"/>
        <dbReference type="ChEBI" id="CHEBI:15377"/>
        <dbReference type="ChEBI" id="CHEBI:15378"/>
        <dbReference type="ChEBI" id="CHEBI:16452"/>
        <dbReference type="ChEBI" id="CHEBI:28938"/>
        <dbReference type="ChEBI" id="CHEBI:29991"/>
        <dbReference type="ChEBI" id="CHEBI:57540"/>
        <dbReference type="ChEBI" id="CHEBI:57945"/>
        <dbReference type="EC" id="1.4.1.21"/>
    </reaction>
</comment>
<protein>
    <recommendedName>
        <fullName evidence="6">L-aspartate dehydrogenase</fullName>
        <ecNumber evidence="6">1.4.1.21</ecNumber>
    </recommendedName>
</protein>
<feature type="domain" description="Aspartate dehydrogenase" evidence="7">
    <location>
        <begin position="173"/>
        <end position="259"/>
    </location>
</feature>
<accession>A0A2T8HZJ3</accession>
<dbReference type="GO" id="GO:0033735">
    <property type="term" value="F:aspartate dehydrogenase [NAD(P)+] activity"/>
    <property type="evidence" value="ECO:0007669"/>
    <property type="project" value="UniProtKB-EC"/>
</dbReference>
<dbReference type="PANTHER" id="PTHR31873:SF6">
    <property type="entry name" value="ASPARTATE DEHYDROGENASE DOMAIN-CONTAINING PROTEIN"/>
    <property type="match status" value="1"/>
</dbReference>
<dbReference type="EC" id="1.4.1.21" evidence="6"/>
<comment type="caution">
    <text evidence="9">The sequence shown here is derived from an EMBL/GenBank/DDBJ whole genome shotgun (WGS) entry which is preliminary data.</text>
</comment>
<comment type="similarity">
    <text evidence="1 6">Belongs to the L-aspartate dehydrogenase family.</text>
</comment>
<dbReference type="OrthoDB" id="8456681at2"/>
<dbReference type="EMBL" id="QDKM01000001">
    <property type="protein sequence ID" value="PVH30865.1"/>
    <property type="molecule type" value="Genomic_DNA"/>
</dbReference>
<dbReference type="SUPFAM" id="SSF51735">
    <property type="entry name" value="NAD(P)-binding Rossmann-fold domains"/>
    <property type="match status" value="1"/>
</dbReference>
<evidence type="ECO:0000256" key="6">
    <source>
        <dbReference type="HAMAP-Rule" id="MF_01265"/>
    </source>
</evidence>
<proteinExistence type="inferred from homology"/>
<dbReference type="GO" id="GO:0016639">
    <property type="term" value="F:oxidoreductase activity, acting on the CH-NH2 group of donors, NAD or NADP as acceptor"/>
    <property type="evidence" value="ECO:0007669"/>
    <property type="project" value="UniProtKB-UniRule"/>
</dbReference>
<keyword evidence="2 6" id="KW-0662">Pyridine nucleotide biosynthesis</keyword>
<comment type="pathway">
    <text evidence="6">Cofactor biosynthesis; NAD(+) biosynthesis; iminoaspartate from L-aspartate (dehydrogenase route): step 1/1.</text>
</comment>
<dbReference type="Gene3D" id="3.40.50.720">
    <property type="entry name" value="NAD(P)-binding Rossmann-like Domain"/>
    <property type="match status" value="1"/>
</dbReference>
<evidence type="ECO:0000256" key="3">
    <source>
        <dbReference type="ARBA" id="ARBA00022857"/>
    </source>
</evidence>
<keyword evidence="3 6" id="KW-0521">NADP</keyword>
<dbReference type="GO" id="GO:0051287">
    <property type="term" value="F:NAD binding"/>
    <property type="evidence" value="ECO:0007669"/>
    <property type="project" value="UniProtKB-UniRule"/>
</dbReference>
<dbReference type="InterPro" id="IPR036291">
    <property type="entry name" value="NAD(P)-bd_dom_sf"/>
</dbReference>
<comment type="miscellaneous">
    <text evidence="6">The iminoaspartate product is unstable in aqueous solution and can decompose to oxaloacetate and ammonia.</text>
</comment>
<evidence type="ECO:0000256" key="2">
    <source>
        <dbReference type="ARBA" id="ARBA00022642"/>
    </source>
</evidence>
<keyword evidence="4 6" id="KW-0560">Oxidoreductase</keyword>
<evidence type="ECO:0000259" key="8">
    <source>
        <dbReference type="Pfam" id="PF03447"/>
    </source>
</evidence>
<dbReference type="AlphaFoldDB" id="A0A2T8HZJ3"/>
<evidence type="ECO:0000256" key="5">
    <source>
        <dbReference type="ARBA" id="ARBA00023027"/>
    </source>
</evidence>
<feature type="binding site" evidence="6">
    <location>
        <position position="195"/>
    </location>
    <ligand>
        <name>NAD(+)</name>
        <dbReference type="ChEBI" id="CHEBI:57540"/>
    </ligand>
</feature>
<dbReference type="Proteomes" id="UP000245911">
    <property type="component" value="Unassembled WGS sequence"/>
</dbReference>
<dbReference type="InterPro" id="IPR002811">
    <property type="entry name" value="Asp_DH"/>
</dbReference>
<comment type="catalytic activity">
    <reaction evidence="6">
        <text>L-aspartate + NADP(+) + H2O = oxaloacetate + NH4(+) + NADPH + H(+)</text>
        <dbReference type="Rhea" id="RHEA:11784"/>
        <dbReference type="ChEBI" id="CHEBI:15377"/>
        <dbReference type="ChEBI" id="CHEBI:15378"/>
        <dbReference type="ChEBI" id="CHEBI:16452"/>
        <dbReference type="ChEBI" id="CHEBI:28938"/>
        <dbReference type="ChEBI" id="CHEBI:29991"/>
        <dbReference type="ChEBI" id="CHEBI:57783"/>
        <dbReference type="ChEBI" id="CHEBI:58349"/>
        <dbReference type="EC" id="1.4.1.21"/>
    </reaction>
</comment>
<dbReference type="InterPro" id="IPR005106">
    <property type="entry name" value="Asp/hSer_DH_NAD-bd"/>
</dbReference>
<dbReference type="GO" id="GO:0050661">
    <property type="term" value="F:NADP binding"/>
    <property type="evidence" value="ECO:0007669"/>
    <property type="project" value="UniProtKB-UniRule"/>
</dbReference>
<keyword evidence="5 6" id="KW-0520">NAD</keyword>
<dbReference type="HAMAP" id="MF_01265">
    <property type="entry name" value="NadX"/>
    <property type="match status" value="1"/>
</dbReference>
<reference evidence="9 10" key="1">
    <citation type="submission" date="2018-04" db="EMBL/GenBank/DDBJ databases">
        <title>Pararhodobacter oceanense sp. nov., isolated from marine intertidal sediment.</title>
        <authorList>
            <person name="Wang X.-L."/>
            <person name="Du Z.-J."/>
        </authorList>
    </citation>
    <scope>NUCLEOTIDE SEQUENCE [LARGE SCALE GENOMIC DNA]</scope>
    <source>
        <strain evidence="9 10">AM505</strain>
    </source>
</reference>
<evidence type="ECO:0000313" key="9">
    <source>
        <dbReference type="EMBL" id="PVH30865.1"/>
    </source>
</evidence>
<sequence>MAGSKPAVTRVAIASLGAVGLKLAQVFDDGFDGYQLTAVSARDRDAAAARVAGFKTPPEVLPIEELESRADLVIECAPAEYFADIAEPFLRAGKTVVALSAGAVIRNEHLLQIAADHAGRIMVPSGALLGLDAVAAAAQGKIDSVRMITRKPVRGLLGAPHLETHGIEINGITAPMKIFDGSAREAAVGFPANLNVAVALSLAGIGPDRTHLEIWADPALERNTHQIKVVSDSAHFSMEIENIPSENPKTGRITAQSVLALLRKLHSPLQVGT</sequence>
<dbReference type="SUPFAM" id="SSF55347">
    <property type="entry name" value="Glyceraldehyde-3-phosphate dehydrogenase-like, C-terminal domain"/>
    <property type="match status" value="1"/>
</dbReference>
<dbReference type="Pfam" id="PF01958">
    <property type="entry name" value="Asp_DH_C"/>
    <property type="match status" value="1"/>
</dbReference>
<comment type="function">
    <text evidence="6">Specifically catalyzes the NAD or NADP-dependent dehydrogenation of L-aspartate to iminoaspartate.</text>
</comment>
<keyword evidence="10" id="KW-1185">Reference proteome</keyword>
<dbReference type="InterPro" id="IPR011182">
    <property type="entry name" value="L-Asp_DH"/>
</dbReference>
<organism evidence="9 10">
    <name type="scientific">Pararhodobacter oceanensis</name>
    <dbReference type="NCBI Taxonomy" id="2172121"/>
    <lineage>
        <taxon>Bacteria</taxon>
        <taxon>Pseudomonadati</taxon>
        <taxon>Pseudomonadota</taxon>
        <taxon>Alphaproteobacteria</taxon>
        <taxon>Rhodobacterales</taxon>
        <taxon>Paracoccaceae</taxon>
        <taxon>Pararhodobacter</taxon>
    </lineage>
</organism>
<dbReference type="InterPro" id="IPR020626">
    <property type="entry name" value="Asp_DH_prok"/>
</dbReference>
<dbReference type="Gene3D" id="3.30.360.10">
    <property type="entry name" value="Dihydrodipicolinate Reductase, domain 2"/>
    <property type="match status" value="1"/>
</dbReference>
<dbReference type="PIRSF" id="PIRSF005227">
    <property type="entry name" value="Asp_dh_NAD_syn"/>
    <property type="match status" value="1"/>
</dbReference>